<dbReference type="GO" id="GO:0005388">
    <property type="term" value="F:P-type calcium transporter activity"/>
    <property type="evidence" value="ECO:0007669"/>
    <property type="project" value="TreeGrafter"/>
</dbReference>
<keyword evidence="2" id="KW-1133">Transmembrane helix</keyword>
<dbReference type="InterPro" id="IPR023299">
    <property type="entry name" value="ATPase_P-typ_cyto_dom_N"/>
</dbReference>
<dbReference type="PANTHER" id="PTHR24093">
    <property type="entry name" value="CATION TRANSPORTING ATPASE"/>
    <property type="match status" value="1"/>
</dbReference>
<dbReference type="SUPFAM" id="SSF81665">
    <property type="entry name" value="Calcium ATPase, transmembrane domain M"/>
    <property type="match status" value="1"/>
</dbReference>
<feature type="transmembrane region" description="Helical" evidence="2">
    <location>
        <begin position="408"/>
        <end position="434"/>
    </location>
</feature>
<dbReference type="InterPro" id="IPR059000">
    <property type="entry name" value="ATPase_P-type_domA"/>
</dbReference>
<evidence type="ECO:0000259" key="3">
    <source>
        <dbReference type="Pfam" id="PF00122"/>
    </source>
</evidence>
<comment type="caution">
    <text evidence="4">The sequence shown here is derived from an EMBL/GenBank/DDBJ whole genome shotgun (WGS) entry which is preliminary data.</text>
</comment>
<dbReference type="EMBL" id="JAEACU010000004">
    <property type="protein sequence ID" value="KAH7533471.1"/>
    <property type="molecule type" value="Genomic_DNA"/>
</dbReference>
<evidence type="ECO:0000256" key="1">
    <source>
        <dbReference type="ARBA" id="ARBA00022842"/>
    </source>
</evidence>
<dbReference type="GO" id="GO:0000166">
    <property type="term" value="F:nucleotide binding"/>
    <property type="evidence" value="ECO:0007669"/>
    <property type="project" value="InterPro"/>
</dbReference>
<dbReference type="InterPro" id="IPR023298">
    <property type="entry name" value="ATPase_P-typ_TM_dom_sf"/>
</dbReference>
<feature type="domain" description="P-type ATPase A" evidence="3">
    <location>
        <begin position="236"/>
        <end position="321"/>
    </location>
</feature>
<dbReference type="Gene3D" id="1.20.1110.10">
    <property type="entry name" value="Calcium-transporting ATPase, transmembrane domain"/>
    <property type="match status" value="1"/>
</dbReference>
<sequence>MCPSNTNTGSDDNLSAGLIIATTTTTTPSDTKLAGKRCWRLARHIVIGVVFSLKRVPIEAEEASASYVPLPTTPPASAPAPTPTSGERHVVIEVPPSESQKLLETLSAMVTNRDLSRLRELGGVPGVMDLLLRQSCFQEGSDPQARMSGSNTTWESKGFFYFLIQASNSYTILLLFVSAALAFGADITDQGLKYGWHDGVAILIAIFVLVVFPSVSNFYRERNMLKKLLKDKRKLEVNVLRNGNAQCLPISDVKTGDRVFLKKGDYIPADGLFVDGENFILDEILNSKIDDVRNPFLFAGSKVMDGHGRMLVISIGANTAWGGEVLKLFSTHGSNEKKLFPSLMDKSYTYMDTLSLCISVLVALVVLIRILVSRKESNRDLPELKGEVSMKFVMEVFERVLLKPQGKVSILASMLVTIVIGIQHGMLIVITFSLCCWNKKLEANQVNPQNISACVSMGQVTRIFLDASGICKEVEVKEFWAGEKDIISNELGNENDGEVLATLHRRIGLPLPPEVSVSPRNAPLISWMEGRWNLNMEILDKNFISSNEKLNSSSRVDGALTWKTRDEGYIHCKGAASMVLEKSTHFYDTEGKKHAIGSQKGSFEKVIENMENHGLRPLAFACRKTEDIKEFKEDGLNLLAILGLQYQLIHGIKSVVEALTKAGVMAKLVSDDELSAV</sequence>
<evidence type="ECO:0000313" key="5">
    <source>
        <dbReference type="Proteomes" id="UP000813462"/>
    </source>
</evidence>
<keyword evidence="1" id="KW-0460">Magnesium</keyword>
<feature type="transmembrane region" description="Helical" evidence="2">
    <location>
        <begin position="159"/>
        <end position="185"/>
    </location>
</feature>
<dbReference type="AlphaFoldDB" id="A0A978VK52"/>
<reference evidence="4" key="1">
    <citation type="journal article" date="2021" name="Front. Plant Sci.">
        <title>Chromosome-Scale Genome Assembly for Chinese Sour Jujube and Insights Into Its Genome Evolution and Domestication Signature.</title>
        <authorList>
            <person name="Shen L.-Y."/>
            <person name="Luo H."/>
            <person name="Wang X.-L."/>
            <person name="Wang X.-M."/>
            <person name="Qiu X.-J."/>
            <person name="Liu H."/>
            <person name="Zhou S.-S."/>
            <person name="Jia K.-H."/>
            <person name="Nie S."/>
            <person name="Bao Y.-T."/>
            <person name="Zhang R.-G."/>
            <person name="Yun Q.-Z."/>
            <person name="Chai Y.-H."/>
            <person name="Lu J.-Y."/>
            <person name="Li Y."/>
            <person name="Zhao S.-W."/>
            <person name="Mao J.-F."/>
            <person name="Jia S.-G."/>
            <person name="Mao Y.-M."/>
        </authorList>
    </citation>
    <scope>NUCLEOTIDE SEQUENCE</scope>
    <source>
        <strain evidence="4">AT0</strain>
        <tissue evidence="4">Leaf</tissue>
    </source>
</reference>
<keyword evidence="2" id="KW-0812">Transmembrane</keyword>
<dbReference type="Pfam" id="PF00122">
    <property type="entry name" value="E1-E2_ATPase"/>
    <property type="match status" value="1"/>
</dbReference>
<keyword evidence="2" id="KW-0472">Membrane</keyword>
<gene>
    <name evidence="4" type="ORF">FEM48_Zijuj04G0134100</name>
</gene>
<dbReference type="Proteomes" id="UP000813462">
    <property type="component" value="Unassembled WGS sequence"/>
</dbReference>
<evidence type="ECO:0000256" key="2">
    <source>
        <dbReference type="SAM" id="Phobius"/>
    </source>
</evidence>
<accession>A0A978VK52</accession>
<dbReference type="Gene3D" id="3.40.1110.10">
    <property type="entry name" value="Calcium-transporting ATPase, cytoplasmic domain N"/>
    <property type="match status" value="1"/>
</dbReference>
<feature type="transmembrane region" description="Helical" evidence="2">
    <location>
        <begin position="200"/>
        <end position="219"/>
    </location>
</feature>
<name>A0A978VK52_ZIZJJ</name>
<feature type="transmembrane region" description="Helical" evidence="2">
    <location>
        <begin position="310"/>
        <end position="330"/>
    </location>
</feature>
<dbReference type="SUPFAM" id="SSF81660">
    <property type="entry name" value="Metal cation-transporting ATPase, ATP-binding domain N"/>
    <property type="match status" value="1"/>
</dbReference>
<feature type="transmembrane region" description="Helical" evidence="2">
    <location>
        <begin position="350"/>
        <end position="372"/>
    </location>
</feature>
<evidence type="ECO:0000313" key="4">
    <source>
        <dbReference type="EMBL" id="KAH7533471.1"/>
    </source>
</evidence>
<proteinExistence type="predicted"/>
<dbReference type="GO" id="GO:0005886">
    <property type="term" value="C:plasma membrane"/>
    <property type="evidence" value="ECO:0007669"/>
    <property type="project" value="TreeGrafter"/>
</dbReference>
<protein>
    <recommendedName>
        <fullName evidence="3">P-type ATPase A domain-containing protein</fullName>
    </recommendedName>
</protein>
<dbReference type="InterPro" id="IPR008250">
    <property type="entry name" value="ATPase_P-typ_transduc_dom_A_sf"/>
</dbReference>
<dbReference type="SUPFAM" id="SSF81653">
    <property type="entry name" value="Calcium ATPase, transduction domain A"/>
    <property type="match status" value="1"/>
</dbReference>
<organism evidence="4 5">
    <name type="scientific">Ziziphus jujuba var. spinosa</name>
    <dbReference type="NCBI Taxonomy" id="714518"/>
    <lineage>
        <taxon>Eukaryota</taxon>
        <taxon>Viridiplantae</taxon>
        <taxon>Streptophyta</taxon>
        <taxon>Embryophyta</taxon>
        <taxon>Tracheophyta</taxon>
        <taxon>Spermatophyta</taxon>
        <taxon>Magnoliopsida</taxon>
        <taxon>eudicotyledons</taxon>
        <taxon>Gunneridae</taxon>
        <taxon>Pentapetalae</taxon>
        <taxon>rosids</taxon>
        <taxon>fabids</taxon>
        <taxon>Rosales</taxon>
        <taxon>Rhamnaceae</taxon>
        <taxon>Paliureae</taxon>
        <taxon>Ziziphus</taxon>
    </lineage>
</organism>
<dbReference type="PANTHER" id="PTHR24093:SF454">
    <property type="entry name" value="CATION-TRANSPORTING P-TYPE ATPASE C-TERMINAL DOMAIN-CONTAINING PROTEIN"/>
    <property type="match status" value="1"/>
</dbReference>
<dbReference type="Pfam" id="PF13246">
    <property type="entry name" value="Cation_ATPase"/>
    <property type="match status" value="1"/>
</dbReference>